<organism evidence="9 10">
    <name type="scientific">Solirubrobacter ginsenosidimutans</name>
    <dbReference type="NCBI Taxonomy" id="490573"/>
    <lineage>
        <taxon>Bacteria</taxon>
        <taxon>Bacillati</taxon>
        <taxon>Actinomycetota</taxon>
        <taxon>Thermoleophilia</taxon>
        <taxon>Solirubrobacterales</taxon>
        <taxon>Solirubrobacteraceae</taxon>
        <taxon>Solirubrobacter</taxon>
    </lineage>
</organism>
<dbReference type="GO" id="GO:0046872">
    <property type="term" value="F:metal ion binding"/>
    <property type="evidence" value="ECO:0007669"/>
    <property type="project" value="UniProtKB-KW"/>
</dbReference>
<dbReference type="Pfam" id="PF00926">
    <property type="entry name" value="DHBP_synthase"/>
    <property type="match status" value="1"/>
</dbReference>
<feature type="domain" description="GTP cyclohydrolase II" evidence="8">
    <location>
        <begin position="174"/>
        <end position="266"/>
    </location>
</feature>
<keyword evidence="6" id="KW-0686">Riboflavin biosynthesis</keyword>
<dbReference type="Gene3D" id="3.90.870.10">
    <property type="entry name" value="DHBP synthase"/>
    <property type="match status" value="1"/>
</dbReference>
<dbReference type="GO" id="GO:0003935">
    <property type="term" value="F:GTP cyclohydrolase II activity"/>
    <property type="evidence" value="ECO:0007669"/>
    <property type="project" value="TreeGrafter"/>
</dbReference>
<evidence type="ECO:0000256" key="5">
    <source>
        <dbReference type="ARBA" id="ARBA00012153"/>
    </source>
</evidence>
<dbReference type="Pfam" id="PF00925">
    <property type="entry name" value="GTP_cyclohydro2"/>
    <property type="match status" value="1"/>
</dbReference>
<name>A0A9X3MMN3_9ACTN</name>
<gene>
    <name evidence="9" type="ORF">OM076_03975</name>
</gene>
<evidence type="ECO:0000256" key="2">
    <source>
        <dbReference type="ARBA" id="ARBA00002284"/>
    </source>
</evidence>
<keyword evidence="7" id="KW-0479">Metal-binding</keyword>
<dbReference type="EMBL" id="JAPDOD010000002">
    <property type="protein sequence ID" value="MDA0159411.1"/>
    <property type="molecule type" value="Genomic_DNA"/>
</dbReference>
<proteinExistence type="inferred from homology"/>
<dbReference type="AlphaFoldDB" id="A0A9X3MMN3"/>
<evidence type="ECO:0000256" key="4">
    <source>
        <dbReference type="ARBA" id="ARBA00005520"/>
    </source>
</evidence>
<dbReference type="InterPro" id="IPR032677">
    <property type="entry name" value="GTP_cyclohydro_II"/>
</dbReference>
<dbReference type="EC" id="4.1.99.12" evidence="5"/>
<dbReference type="Proteomes" id="UP001149140">
    <property type="component" value="Unassembled WGS sequence"/>
</dbReference>
<evidence type="ECO:0000313" key="10">
    <source>
        <dbReference type="Proteomes" id="UP001149140"/>
    </source>
</evidence>
<accession>A0A9X3MMN3</accession>
<evidence type="ECO:0000256" key="7">
    <source>
        <dbReference type="ARBA" id="ARBA00022723"/>
    </source>
</evidence>
<dbReference type="SUPFAM" id="SSF55821">
    <property type="entry name" value="YrdC/RibB"/>
    <property type="match status" value="1"/>
</dbReference>
<comment type="similarity">
    <text evidence="4">In the N-terminal section; belongs to the DHBP synthase family.</text>
</comment>
<sequence length="298" mass="31226">MSERLLRAVDALSSGRPIVLGGQESILVAAAQLASPAWIAHVVRHTSGILRFAADAALLDRLELADGLGVDAATRAGSGVSATDRAWTLRVLADRASRPSDLVRPGHVFPVRATAATGVRLTRLAGLRPAAAVAELLDDDGAPAGTVEACRFADRHDLEFLTADDLRGAVLRLADARLPTRHGDFRAAAFATPEHPDRHQLALVHGDPAAAVEPLVRVHAACPAGERFGSLVCDCAVRLGEAMREIAAARAGVLVYLRGAEDELVTGLDRCARREPDESLAAAILDALGVGRTVRSGP</sequence>
<dbReference type="GO" id="GO:0005829">
    <property type="term" value="C:cytosol"/>
    <property type="evidence" value="ECO:0007669"/>
    <property type="project" value="TreeGrafter"/>
</dbReference>
<evidence type="ECO:0000256" key="3">
    <source>
        <dbReference type="ARBA" id="ARBA00004904"/>
    </source>
</evidence>
<protein>
    <recommendedName>
        <fullName evidence="5">3,4-dihydroxy-2-butanone-4-phosphate synthase</fullName>
        <ecNumber evidence="5">4.1.99.12</ecNumber>
    </recommendedName>
</protein>
<evidence type="ECO:0000313" key="9">
    <source>
        <dbReference type="EMBL" id="MDA0159411.1"/>
    </source>
</evidence>
<dbReference type="RefSeq" id="WP_270038106.1">
    <property type="nucleotide sequence ID" value="NZ_JAPDOD010000002.1"/>
</dbReference>
<evidence type="ECO:0000259" key="8">
    <source>
        <dbReference type="Pfam" id="PF00925"/>
    </source>
</evidence>
<comment type="pathway">
    <text evidence="3">Cofactor biosynthesis; riboflavin biosynthesis; 2-hydroxy-3-oxobutyl phosphate from D-ribulose 5-phosphate: step 1/1.</text>
</comment>
<dbReference type="PANTHER" id="PTHR21327:SF18">
    <property type="entry name" value="3,4-DIHYDROXY-2-BUTANONE 4-PHOSPHATE SYNTHASE"/>
    <property type="match status" value="1"/>
</dbReference>
<reference evidence="9" key="1">
    <citation type="submission" date="2022-10" db="EMBL/GenBank/DDBJ databases">
        <title>The WGS of Solirubrobacter ginsenosidimutans DSM 21036.</title>
        <authorList>
            <person name="Jiang Z."/>
        </authorList>
    </citation>
    <scope>NUCLEOTIDE SEQUENCE</scope>
    <source>
        <strain evidence="9">DSM 21036</strain>
    </source>
</reference>
<comment type="catalytic activity">
    <reaction evidence="1">
        <text>D-ribulose 5-phosphate = (2S)-2-hydroxy-3-oxobutyl phosphate + formate + H(+)</text>
        <dbReference type="Rhea" id="RHEA:18457"/>
        <dbReference type="ChEBI" id="CHEBI:15378"/>
        <dbReference type="ChEBI" id="CHEBI:15740"/>
        <dbReference type="ChEBI" id="CHEBI:58121"/>
        <dbReference type="ChEBI" id="CHEBI:58830"/>
        <dbReference type="EC" id="4.1.99.12"/>
    </reaction>
</comment>
<comment type="function">
    <text evidence="2">Catalyzes the conversion of D-ribulose 5-phosphate to formate and 3,4-dihydroxy-2-butanone 4-phosphate.</text>
</comment>
<dbReference type="Gene3D" id="3.40.50.10990">
    <property type="entry name" value="GTP cyclohydrolase II"/>
    <property type="match status" value="1"/>
</dbReference>
<evidence type="ECO:0000256" key="1">
    <source>
        <dbReference type="ARBA" id="ARBA00000141"/>
    </source>
</evidence>
<dbReference type="PANTHER" id="PTHR21327">
    <property type="entry name" value="GTP CYCLOHYDROLASE II-RELATED"/>
    <property type="match status" value="1"/>
</dbReference>
<dbReference type="GO" id="GO:0009231">
    <property type="term" value="P:riboflavin biosynthetic process"/>
    <property type="evidence" value="ECO:0007669"/>
    <property type="project" value="UniProtKB-KW"/>
</dbReference>
<dbReference type="InterPro" id="IPR000422">
    <property type="entry name" value="DHBP_synthase_RibB"/>
</dbReference>
<dbReference type="InterPro" id="IPR017945">
    <property type="entry name" value="DHBP_synth_RibB-like_a/b_dom"/>
</dbReference>
<dbReference type="SUPFAM" id="SSF142695">
    <property type="entry name" value="RibA-like"/>
    <property type="match status" value="1"/>
</dbReference>
<evidence type="ECO:0000256" key="6">
    <source>
        <dbReference type="ARBA" id="ARBA00022619"/>
    </source>
</evidence>
<dbReference type="GO" id="GO:0008686">
    <property type="term" value="F:3,4-dihydroxy-2-butanone-4-phosphate synthase activity"/>
    <property type="evidence" value="ECO:0007669"/>
    <property type="project" value="UniProtKB-EC"/>
</dbReference>
<keyword evidence="10" id="KW-1185">Reference proteome</keyword>
<dbReference type="InterPro" id="IPR036144">
    <property type="entry name" value="RibA-like_sf"/>
</dbReference>
<comment type="caution">
    <text evidence="9">The sequence shown here is derived from an EMBL/GenBank/DDBJ whole genome shotgun (WGS) entry which is preliminary data.</text>
</comment>